<dbReference type="RefSeq" id="WP_369339713.1">
    <property type="nucleotide sequence ID" value="NZ_JBFYGN010000022.1"/>
</dbReference>
<protein>
    <recommendedName>
        <fullName evidence="3">HEXXH motif-containing protein</fullName>
    </recommendedName>
</protein>
<evidence type="ECO:0000313" key="2">
    <source>
        <dbReference type="Proteomes" id="UP001561046"/>
    </source>
</evidence>
<evidence type="ECO:0008006" key="3">
    <source>
        <dbReference type="Google" id="ProtNLM"/>
    </source>
</evidence>
<accession>A0ABV3ZY52</accession>
<dbReference type="Proteomes" id="UP001561046">
    <property type="component" value="Unassembled WGS sequence"/>
</dbReference>
<dbReference type="EMBL" id="JBFYGN010000022">
    <property type="protein sequence ID" value="MEX8194534.1"/>
    <property type="molecule type" value="Genomic_DNA"/>
</dbReference>
<organism evidence="1 2">
    <name type="scientific">Comamonas guangdongensis</name>
    <dbReference type="NCBI Taxonomy" id="510515"/>
    <lineage>
        <taxon>Bacteria</taxon>
        <taxon>Pseudomonadati</taxon>
        <taxon>Pseudomonadota</taxon>
        <taxon>Betaproteobacteria</taxon>
        <taxon>Burkholderiales</taxon>
        <taxon>Comamonadaceae</taxon>
        <taxon>Comamonas</taxon>
    </lineage>
</organism>
<name>A0ABV3ZY52_9BURK</name>
<reference evidence="1 2" key="1">
    <citation type="journal article" date="2013" name="Int. J. Syst. Evol. Microbiol.">
        <title>Comamonas guangdongensis sp. nov., isolated from subterranean forest sediment, and emended description of the genus Comamonas.</title>
        <authorList>
            <person name="Zhang J."/>
            <person name="Wang Y."/>
            <person name="Zhou S."/>
            <person name="Wu C."/>
            <person name="He J."/>
            <person name="Li F."/>
        </authorList>
    </citation>
    <scope>NUCLEOTIDE SEQUENCE [LARGE SCALE GENOMIC DNA]</scope>
    <source>
        <strain evidence="1 2">CCTCC AB2011133</strain>
    </source>
</reference>
<evidence type="ECO:0000313" key="1">
    <source>
        <dbReference type="EMBL" id="MEX8194534.1"/>
    </source>
</evidence>
<keyword evidence="2" id="KW-1185">Reference proteome</keyword>
<gene>
    <name evidence="1" type="ORF">AB6724_17000</name>
</gene>
<comment type="caution">
    <text evidence="1">The sequence shown here is derived from an EMBL/GenBank/DDBJ whole genome shotgun (WGS) entry which is preliminary data.</text>
</comment>
<proteinExistence type="predicted"/>
<sequence>MSDPDKNIHQIFAEAFKDYGPPFDQTPFFEVESAGLQEIRALLRHALSHQWRAYGERGLIHLDFIHSQSFNALATRRGDHELIAIFSGALRAIYQFWFFFMCDPLAMPHIGDPTKESTDTAIAAAIRGGGLHPTALQHPLDETRYLAAQNLALATCFVLANHEVGHIASCHPHYLQAISPRRGVYEELPAVPRSSRAQKLRQAMELEADEYAGGVSFQCLHLIKGMLHGVGNLDMGYVWSAASTALFLMIHKQSGRGIEEASANHPAPVDRWLLSLEMLLRSERCKAFNPDTAQISAGFQQVEAFWHRHALLGEGQASAGAAGVREASSSGTESILMNSSMSEAAARINVTLKGLRKIGPTLNAIGAHRVQAAARYRNDHRAAAHEALAQQLKNGAVRREPAPAQMASDLAAADPTMRVAGGS</sequence>